<dbReference type="Proteomes" id="UP000014148">
    <property type="component" value="Unassembled WGS sequence"/>
</dbReference>
<reference evidence="2 4" key="2">
    <citation type="submission" date="2013-03" db="EMBL/GenBank/DDBJ databases">
        <title>The Genome Sequence of Enterococcus malodoratus ATCC_43197 (PacBio/Illumina hybrid assembly).</title>
        <authorList>
            <consortium name="The Broad Institute Genomics Platform"/>
            <consortium name="The Broad Institute Genome Sequencing Center for Infectious Disease"/>
            <person name="Earl A."/>
            <person name="Russ C."/>
            <person name="Gilmore M."/>
            <person name="Surin D."/>
            <person name="Walker B."/>
            <person name="Young S."/>
            <person name="Zeng Q."/>
            <person name="Gargeya S."/>
            <person name="Fitzgerald M."/>
            <person name="Haas B."/>
            <person name="Abouelleil A."/>
            <person name="Allen A.W."/>
            <person name="Alvarado L."/>
            <person name="Arachchi H.M."/>
            <person name="Berlin A.M."/>
            <person name="Chapman S.B."/>
            <person name="Gainer-Dewar J."/>
            <person name="Goldberg J."/>
            <person name="Griggs A."/>
            <person name="Gujja S."/>
            <person name="Hansen M."/>
            <person name="Howarth C."/>
            <person name="Imamovic A."/>
            <person name="Ireland A."/>
            <person name="Larimer J."/>
            <person name="McCowan C."/>
            <person name="Murphy C."/>
            <person name="Pearson M."/>
            <person name="Poon T.W."/>
            <person name="Priest M."/>
            <person name="Roberts A."/>
            <person name="Saif S."/>
            <person name="Shea T."/>
            <person name="Sisk P."/>
            <person name="Sykes S."/>
            <person name="Wortman J."/>
            <person name="Nusbaum C."/>
            <person name="Birren B."/>
        </authorList>
    </citation>
    <scope>NUCLEOTIDE SEQUENCE [LARGE SCALE GENOMIC DNA]</scope>
    <source>
        <strain evidence="2 4">ATCC 43197</strain>
    </source>
</reference>
<evidence type="ECO:0000313" key="2">
    <source>
        <dbReference type="EMBL" id="EOT67245.1"/>
    </source>
</evidence>
<reference evidence="1 3" key="1">
    <citation type="submission" date="2013-02" db="EMBL/GenBank/DDBJ databases">
        <title>The Genome Sequence of Enterococcus malodoratus ATCC_43197.</title>
        <authorList>
            <consortium name="The Broad Institute Genome Sequencing Platform"/>
            <consortium name="The Broad Institute Genome Sequencing Center for Infectious Disease"/>
            <person name="Earl A.M."/>
            <person name="Gilmore M.S."/>
            <person name="Lebreton F."/>
            <person name="Walker B."/>
            <person name="Young S.K."/>
            <person name="Zeng Q."/>
            <person name="Gargeya S."/>
            <person name="Fitzgerald M."/>
            <person name="Haas B."/>
            <person name="Abouelleil A."/>
            <person name="Alvarado L."/>
            <person name="Arachchi H.M."/>
            <person name="Berlin A.M."/>
            <person name="Chapman S.B."/>
            <person name="Dewar J."/>
            <person name="Goldberg J."/>
            <person name="Griggs A."/>
            <person name="Gujja S."/>
            <person name="Hansen M."/>
            <person name="Howarth C."/>
            <person name="Imamovic A."/>
            <person name="Larimer J."/>
            <person name="McCowan C."/>
            <person name="Murphy C."/>
            <person name="Neiman D."/>
            <person name="Pearson M."/>
            <person name="Priest M."/>
            <person name="Roberts A."/>
            <person name="Saif S."/>
            <person name="Shea T."/>
            <person name="Sisk P."/>
            <person name="Sykes S."/>
            <person name="Wortman J."/>
            <person name="Nusbaum C."/>
            <person name="Birren B."/>
        </authorList>
    </citation>
    <scope>NUCLEOTIDE SEQUENCE [LARGE SCALE GENOMIC DNA]</scope>
    <source>
        <strain evidence="1 3">ATCC 43197</strain>
    </source>
</reference>
<organism evidence="1 3">
    <name type="scientific">Enterococcus malodoratus ATCC 43197</name>
    <dbReference type="NCBI Taxonomy" id="1158601"/>
    <lineage>
        <taxon>Bacteria</taxon>
        <taxon>Bacillati</taxon>
        <taxon>Bacillota</taxon>
        <taxon>Bacilli</taxon>
        <taxon>Lactobacillales</taxon>
        <taxon>Enterococcaceae</taxon>
        <taxon>Enterococcus</taxon>
    </lineage>
</organism>
<dbReference type="EMBL" id="ASWA01000003">
    <property type="protein sequence ID" value="EOT67245.1"/>
    <property type="molecule type" value="Genomic_DNA"/>
</dbReference>
<keyword evidence="4" id="KW-1185">Reference proteome</keyword>
<dbReference type="AlphaFoldDB" id="R2NN92"/>
<sequence length="48" mass="5429">MGFRTIKVFKLEEYNSNTSKDGCHPQEGIVINVFLNYLGFNSVAVGYK</sequence>
<dbReference type="EMBL" id="AJAK01000024">
    <property type="protein sequence ID" value="EOH73487.1"/>
    <property type="molecule type" value="Genomic_DNA"/>
</dbReference>
<gene>
    <name evidence="2" type="ORF">I585_02766</name>
    <name evidence="1" type="ORF">UAI_03584</name>
</gene>
<dbReference type="STRING" id="71451.RV07_GL003347"/>
<accession>R2NN92</accession>
<dbReference type="PATRIC" id="fig|1158601.3.peg.3555"/>
<protein>
    <submittedName>
        <fullName evidence="1">Uncharacterized protein</fullName>
    </submittedName>
</protein>
<evidence type="ECO:0000313" key="4">
    <source>
        <dbReference type="Proteomes" id="UP000014148"/>
    </source>
</evidence>
<dbReference type="RefSeq" id="WP_010742374.1">
    <property type="nucleotide sequence ID" value="NZ_KB946251.1"/>
</dbReference>
<name>R2NN92_9ENTE</name>
<proteinExistence type="predicted"/>
<evidence type="ECO:0000313" key="3">
    <source>
        <dbReference type="Proteomes" id="UP000013783"/>
    </source>
</evidence>
<evidence type="ECO:0000313" key="1">
    <source>
        <dbReference type="EMBL" id="EOH73487.1"/>
    </source>
</evidence>
<comment type="caution">
    <text evidence="1">The sequence shown here is derived from an EMBL/GenBank/DDBJ whole genome shotgun (WGS) entry which is preliminary data.</text>
</comment>
<dbReference type="Proteomes" id="UP000013783">
    <property type="component" value="Unassembled WGS sequence"/>
</dbReference>